<evidence type="ECO:0000256" key="6">
    <source>
        <dbReference type="ARBA" id="ARBA00022777"/>
    </source>
</evidence>
<keyword evidence="4" id="KW-0597">Phosphoprotein</keyword>
<comment type="caution">
    <text evidence="11">The sequence shown here is derived from an EMBL/GenBank/DDBJ whole genome shotgun (WGS) entry which is preliminary data.</text>
</comment>
<evidence type="ECO:0000313" key="12">
    <source>
        <dbReference type="Proteomes" id="UP000031189"/>
    </source>
</evidence>
<dbReference type="InterPro" id="IPR036890">
    <property type="entry name" value="HATPase_C_sf"/>
</dbReference>
<keyword evidence="8 9" id="KW-0472">Membrane</keyword>
<proteinExistence type="predicted"/>
<dbReference type="EC" id="2.7.13.3" evidence="3"/>
<keyword evidence="9" id="KW-0812">Transmembrane</keyword>
<evidence type="ECO:0000256" key="5">
    <source>
        <dbReference type="ARBA" id="ARBA00022679"/>
    </source>
</evidence>
<dbReference type="Gene3D" id="1.10.287.130">
    <property type="match status" value="1"/>
</dbReference>
<dbReference type="Pfam" id="PF00512">
    <property type="entry name" value="HisKA"/>
    <property type="match status" value="1"/>
</dbReference>
<dbReference type="InterPro" id="IPR003661">
    <property type="entry name" value="HisK_dim/P_dom"/>
</dbReference>
<dbReference type="SMART" id="SM00388">
    <property type="entry name" value="HisKA"/>
    <property type="match status" value="1"/>
</dbReference>
<dbReference type="FunFam" id="3.30.565.10:FF:000006">
    <property type="entry name" value="Sensor histidine kinase WalK"/>
    <property type="match status" value="1"/>
</dbReference>
<evidence type="ECO:0000256" key="7">
    <source>
        <dbReference type="ARBA" id="ARBA00023012"/>
    </source>
</evidence>
<dbReference type="EMBL" id="JWHR01000003">
    <property type="protein sequence ID" value="KHS58874.1"/>
    <property type="molecule type" value="Genomic_DNA"/>
</dbReference>
<sequence length="400" mass="45950">MFKKLKTRFILINMTLLTIVFISIFSFLYFMTNHSINRETNMNIDSLMNNSPKQKPNSGNIVVELDNSGNITNYFVHLNYDMTTVKLQNAINTIYESNKNNGKIKIDDYIYKYEKRSFRFFSKIVLLNITSEESLKIRLIQIFVLAGSISLIFLLIISIYLTNKSIEPIKETFNRQKQFIADASHELKTPLTIIKTNTSLLLSNPEDTIRNQSKWIKYIDSQSDRMSELVNEMLSLAKLDVEKNKLIFSPINLSNMIESMLLTFDAVIFENKITLNTNINKNIMINANEESIKKLFNILMDNAVKYTNKEGCISVNLVTDKSKSRLIIKNTGEGIPKDKLNKIFERFYRADDSRDRETGGYGLGLSIAKSIVTQHKGKIYASSNLNKDATFTVDLPLFPQ</sequence>
<dbReference type="PROSITE" id="PS50109">
    <property type="entry name" value="HIS_KIN"/>
    <property type="match status" value="1"/>
</dbReference>
<evidence type="ECO:0000256" key="4">
    <source>
        <dbReference type="ARBA" id="ARBA00022553"/>
    </source>
</evidence>
<dbReference type="SUPFAM" id="SSF55874">
    <property type="entry name" value="ATPase domain of HSP90 chaperone/DNA topoisomerase II/histidine kinase"/>
    <property type="match status" value="1"/>
</dbReference>
<dbReference type="CDD" id="cd00082">
    <property type="entry name" value="HisKA"/>
    <property type="match status" value="1"/>
</dbReference>
<organism evidence="11 12">
    <name type="scientific">Terrisporobacter othiniensis</name>
    <dbReference type="NCBI Taxonomy" id="1577792"/>
    <lineage>
        <taxon>Bacteria</taxon>
        <taxon>Bacillati</taxon>
        <taxon>Bacillota</taxon>
        <taxon>Clostridia</taxon>
        <taxon>Peptostreptococcales</taxon>
        <taxon>Peptostreptococcaceae</taxon>
        <taxon>Terrisporobacter</taxon>
    </lineage>
</organism>
<dbReference type="OrthoDB" id="9813151at2"/>
<dbReference type="InterPro" id="IPR005467">
    <property type="entry name" value="His_kinase_dom"/>
</dbReference>
<dbReference type="InterPro" id="IPR004358">
    <property type="entry name" value="Sig_transdc_His_kin-like_C"/>
</dbReference>
<dbReference type="PANTHER" id="PTHR45453:SF1">
    <property type="entry name" value="PHOSPHATE REGULON SENSOR PROTEIN PHOR"/>
    <property type="match status" value="1"/>
</dbReference>
<evidence type="ECO:0000256" key="2">
    <source>
        <dbReference type="ARBA" id="ARBA00004370"/>
    </source>
</evidence>
<evidence type="ECO:0000256" key="9">
    <source>
        <dbReference type="SAM" id="Phobius"/>
    </source>
</evidence>
<feature type="transmembrane region" description="Helical" evidence="9">
    <location>
        <begin position="139"/>
        <end position="161"/>
    </location>
</feature>
<accession>A0A0B3W125</accession>
<evidence type="ECO:0000313" key="11">
    <source>
        <dbReference type="EMBL" id="KHS58874.1"/>
    </source>
</evidence>
<keyword evidence="12" id="KW-1185">Reference proteome</keyword>
<protein>
    <recommendedName>
        <fullName evidence="3">histidine kinase</fullName>
        <ecNumber evidence="3">2.7.13.3</ecNumber>
    </recommendedName>
</protein>
<name>A0A0B3W125_9FIRM</name>
<keyword evidence="9" id="KW-1133">Transmembrane helix</keyword>
<dbReference type="GO" id="GO:0005886">
    <property type="term" value="C:plasma membrane"/>
    <property type="evidence" value="ECO:0007669"/>
    <property type="project" value="TreeGrafter"/>
</dbReference>
<dbReference type="Gene3D" id="3.30.565.10">
    <property type="entry name" value="Histidine kinase-like ATPase, C-terminal domain"/>
    <property type="match status" value="1"/>
</dbReference>
<dbReference type="FunFam" id="1.10.287.130:FF:000001">
    <property type="entry name" value="Two-component sensor histidine kinase"/>
    <property type="match status" value="1"/>
</dbReference>
<reference evidence="11 12" key="1">
    <citation type="submission" date="2014-12" db="EMBL/GenBank/DDBJ databases">
        <title>Draft genome sequence of Terrisporobacter sp. 08-306576, isolated from the blood culture of a bacteremia patient.</title>
        <authorList>
            <person name="Lund L.C."/>
            <person name="Sydenham T.V."/>
            <person name="Hogh S.V."/>
            <person name="Skov M.N."/>
            <person name="Kemp M."/>
            <person name="Justesen U.S."/>
        </authorList>
    </citation>
    <scope>NUCLEOTIDE SEQUENCE [LARGE SCALE GENOMIC DNA]</scope>
    <source>
        <strain evidence="11 12">08-306576</strain>
    </source>
</reference>
<dbReference type="Pfam" id="PF02518">
    <property type="entry name" value="HATPase_c"/>
    <property type="match status" value="1"/>
</dbReference>
<dbReference type="PRINTS" id="PR00344">
    <property type="entry name" value="BCTRLSENSOR"/>
</dbReference>
<dbReference type="GO" id="GO:0016036">
    <property type="term" value="P:cellular response to phosphate starvation"/>
    <property type="evidence" value="ECO:0007669"/>
    <property type="project" value="TreeGrafter"/>
</dbReference>
<evidence type="ECO:0000256" key="8">
    <source>
        <dbReference type="ARBA" id="ARBA00023136"/>
    </source>
</evidence>
<feature type="domain" description="Histidine kinase" evidence="10">
    <location>
        <begin position="182"/>
        <end position="399"/>
    </location>
</feature>
<keyword evidence="6 11" id="KW-0418">Kinase</keyword>
<dbReference type="GO" id="GO:0000155">
    <property type="term" value="F:phosphorelay sensor kinase activity"/>
    <property type="evidence" value="ECO:0007669"/>
    <property type="project" value="InterPro"/>
</dbReference>
<dbReference type="InterPro" id="IPR036097">
    <property type="entry name" value="HisK_dim/P_sf"/>
</dbReference>
<keyword evidence="7" id="KW-0902">Two-component regulatory system</keyword>
<gene>
    <name evidence="11" type="ORF">QX51_00255</name>
</gene>
<dbReference type="SUPFAM" id="SSF47384">
    <property type="entry name" value="Homodimeric domain of signal transducing histidine kinase"/>
    <property type="match status" value="1"/>
</dbReference>
<feature type="transmembrane region" description="Helical" evidence="9">
    <location>
        <begin position="9"/>
        <end position="31"/>
    </location>
</feature>
<dbReference type="GO" id="GO:0004721">
    <property type="term" value="F:phosphoprotein phosphatase activity"/>
    <property type="evidence" value="ECO:0007669"/>
    <property type="project" value="TreeGrafter"/>
</dbReference>
<dbReference type="Proteomes" id="UP000031189">
    <property type="component" value="Unassembled WGS sequence"/>
</dbReference>
<keyword evidence="5" id="KW-0808">Transferase</keyword>
<dbReference type="SMART" id="SM00387">
    <property type="entry name" value="HATPase_c"/>
    <property type="match status" value="1"/>
</dbReference>
<evidence type="ECO:0000256" key="1">
    <source>
        <dbReference type="ARBA" id="ARBA00000085"/>
    </source>
</evidence>
<dbReference type="InterPro" id="IPR003594">
    <property type="entry name" value="HATPase_dom"/>
</dbReference>
<dbReference type="InterPro" id="IPR050351">
    <property type="entry name" value="BphY/WalK/GraS-like"/>
</dbReference>
<evidence type="ECO:0000259" key="10">
    <source>
        <dbReference type="PROSITE" id="PS50109"/>
    </source>
</evidence>
<dbReference type="PANTHER" id="PTHR45453">
    <property type="entry name" value="PHOSPHATE REGULON SENSOR PROTEIN PHOR"/>
    <property type="match status" value="1"/>
</dbReference>
<dbReference type="RefSeq" id="WP_039677890.1">
    <property type="nucleotide sequence ID" value="NZ_JWHR01000003.1"/>
</dbReference>
<comment type="subcellular location">
    <subcellularLocation>
        <location evidence="2">Membrane</location>
    </subcellularLocation>
</comment>
<evidence type="ECO:0000256" key="3">
    <source>
        <dbReference type="ARBA" id="ARBA00012438"/>
    </source>
</evidence>
<comment type="catalytic activity">
    <reaction evidence="1">
        <text>ATP + protein L-histidine = ADP + protein N-phospho-L-histidine.</text>
        <dbReference type="EC" id="2.7.13.3"/>
    </reaction>
</comment>
<dbReference type="STRING" id="1577792.QX51_00255"/>
<dbReference type="AlphaFoldDB" id="A0A0B3W125"/>
<dbReference type="CDD" id="cd00075">
    <property type="entry name" value="HATPase"/>
    <property type="match status" value="1"/>
</dbReference>